<feature type="transmembrane region" description="Helical" evidence="7">
    <location>
        <begin position="128"/>
        <end position="152"/>
    </location>
</feature>
<feature type="transmembrane region" description="Helical" evidence="7">
    <location>
        <begin position="228"/>
        <end position="248"/>
    </location>
</feature>
<evidence type="ECO:0000256" key="3">
    <source>
        <dbReference type="ARBA" id="ARBA00022692"/>
    </source>
</evidence>
<evidence type="ECO:0000256" key="2">
    <source>
        <dbReference type="ARBA" id="ARBA00022448"/>
    </source>
</evidence>
<sequence length="331" mass="35993">MAQEDEVKGAKVSSEENPNPSTVVIEMARSSAALSPPAPSWFTPKRLLVIFCVINLINYVDRGAIASNGVNGSRRTCSKSGTCTFGSGIQGDFNLSNFEDGVLSSAFMVGLLVACPIFASLAKSVNPFRLIGVGLSVWTIAVVGCGFSFNFWTITVCRMLVGVGEASFISLAAPFIDDNAPVAKNCYLKCLSLICYTYMLENCDFASVDMSSNLVRRRQEVDTLSWKTLWLGIFYMCIPTGYALGYVYGGLIGGHFNWRFAFYGEAILMLPFAVLGFVMKPLQLKGFAPAESKKALTSIETAALEVQGALCNDNMESHYFVKSICSLIMNR</sequence>
<comment type="subcellular location">
    <subcellularLocation>
        <location evidence="1">Membrane</location>
        <topology evidence="1">Multi-pass membrane protein</topology>
    </subcellularLocation>
</comment>
<dbReference type="PANTHER" id="PTHR23505:SF83">
    <property type="entry name" value="SPHINGOLIPID TRANSPORTER SPINSTER HOMOLOG 2-RELATED"/>
    <property type="match status" value="1"/>
</dbReference>
<gene>
    <name evidence="9" type="ORF">POTOM_033053</name>
</gene>
<dbReference type="GO" id="GO:0016020">
    <property type="term" value="C:membrane"/>
    <property type="evidence" value="ECO:0007669"/>
    <property type="project" value="UniProtKB-SubCell"/>
</dbReference>
<dbReference type="EMBL" id="JAAWWB010000017">
    <property type="protein sequence ID" value="KAG6762544.1"/>
    <property type="molecule type" value="Genomic_DNA"/>
</dbReference>
<dbReference type="InterPro" id="IPR044770">
    <property type="entry name" value="MFS_spinster-like"/>
</dbReference>
<dbReference type="AlphaFoldDB" id="A0A8X8CR07"/>
<comment type="similarity">
    <text evidence="6">Belongs to the major facilitator superfamily. Spinster (TC 2.A.1.49) family.</text>
</comment>
<proteinExistence type="inferred from homology"/>
<dbReference type="PANTHER" id="PTHR23505">
    <property type="entry name" value="SPINSTER"/>
    <property type="match status" value="1"/>
</dbReference>
<dbReference type="InterPro" id="IPR020846">
    <property type="entry name" value="MFS_dom"/>
</dbReference>
<protein>
    <recommendedName>
        <fullName evidence="8">Major facilitator superfamily (MFS) profile domain-containing protein</fullName>
    </recommendedName>
</protein>
<evidence type="ECO:0000256" key="6">
    <source>
        <dbReference type="ARBA" id="ARBA00024338"/>
    </source>
</evidence>
<keyword evidence="2" id="KW-0813">Transport</keyword>
<feature type="transmembrane region" description="Helical" evidence="7">
    <location>
        <begin position="102"/>
        <end position="122"/>
    </location>
</feature>
<dbReference type="Proteomes" id="UP000886885">
    <property type="component" value="Chromosome 9A"/>
</dbReference>
<dbReference type="GO" id="GO:0022857">
    <property type="term" value="F:transmembrane transporter activity"/>
    <property type="evidence" value="ECO:0007669"/>
    <property type="project" value="InterPro"/>
</dbReference>
<keyword evidence="4 7" id="KW-1133">Transmembrane helix</keyword>
<name>A0A8X8CR07_POPTO</name>
<dbReference type="Pfam" id="PF07690">
    <property type="entry name" value="MFS_1"/>
    <property type="match status" value="1"/>
</dbReference>
<feature type="domain" description="Major facilitator superfamily (MFS) profile" evidence="8">
    <location>
        <begin position="47"/>
        <end position="331"/>
    </location>
</feature>
<dbReference type="InterPro" id="IPR011701">
    <property type="entry name" value="MFS"/>
</dbReference>
<evidence type="ECO:0000256" key="5">
    <source>
        <dbReference type="ARBA" id="ARBA00023136"/>
    </source>
</evidence>
<evidence type="ECO:0000259" key="8">
    <source>
        <dbReference type="PROSITE" id="PS50850"/>
    </source>
</evidence>
<evidence type="ECO:0000256" key="1">
    <source>
        <dbReference type="ARBA" id="ARBA00004141"/>
    </source>
</evidence>
<feature type="transmembrane region" description="Helical" evidence="7">
    <location>
        <begin position="260"/>
        <end position="279"/>
    </location>
</feature>
<keyword evidence="3 7" id="KW-0812">Transmembrane</keyword>
<evidence type="ECO:0000313" key="10">
    <source>
        <dbReference type="Proteomes" id="UP000886885"/>
    </source>
</evidence>
<evidence type="ECO:0000256" key="4">
    <source>
        <dbReference type="ARBA" id="ARBA00022989"/>
    </source>
</evidence>
<dbReference type="PROSITE" id="PS50850">
    <property type="entry name" value="MFS"/>
    <property type="match status" value="1"/>
</dbReference>
<keyword evidence="10" id="KW-1185">Reference proteome</keyword>
<evidence type="ECO:0000256" key="7">
    <source>
        <dbReference type="SAM" id="Phobius"/>
    </source>
</evidence>
<dbReference type="OrthoDB" id="6770063at2759"/>
<evidence type="ECO:0000313" key="9">
    <source>
        <dbReference type="EMBL" id="KAG6762544.1"/>
    </source>
</evidence>
<keyword evidence="5 7" id="KW-0472">Membrane</keyword>
<accession>A0A8X8CR07</accession>
<reference evidence="9" key="1">
    <citation type="journal article" date="2020" name="bioRxiv">
        <title>Hybrid origin of Populus tomentosa Carr. identified through genome sequencing and phylogenomic analysis.</title>
        <authorList>
            <person name="An X."/>
            <person name="Gao K."/>
            <person name="Chen Z."/>
            <person name="Li J."/>
            <person name="Yang X."/>
            <person name="Yang X."/>
            <person name="Zhou J."/>
            <person name="Guo T."/>
            <person name="Zhao T."/>
            <person name="Huang S."/>
            <person name="Miao D."/>
            <person name="Khan W.U."/>
            <person name="Rao P."/>
            <person name="Ye M."/>
            <person name="Lei B."/>
            <person name="Liao W."/>
            <person name="Wang J."/>
            <person name="Ji L."/>
            <person name="Li Y."/>
            <person name="Guo B."/>
            <person name="Mustafa N.S."/>
            <person name="Li S."/>
            <person name="Yun Q."/>
            <person name="Keller S.R."/>
            <person name="Mao J."/>
            <person name="Zhang R."/>
            <person name="Strauss S.H."/>
        </authorList>
    </citation>
    <scope>NUCLEOTIDE SEQUENCE</scope>
    <source>
        <strain evidence="9">GM15</strain>
        <tissue evidence="9">Leaf</tissue>
    </source>
</reference>
<organism evidence="9 10">
    <name type="scientific">Populus tomentosa</name>
    <name type="common">Chinese white poplar</name>
    <dbReference type="NCBI Taxonomy" id="118781"/>
    <lineage>
        <taxon>Eukaryota</taxon>
        <taxon>Viridiplantae</taxon>
        <taxon>Streptophyta</taxon>
        <taxon>Embryophyta</taxon>
        <taxon>Tracheophyta</taxon>
        <taxon>Spermatophyta</taxon>
        <taxon>Magnoliopsida</taxon>
        <taxon>eudicotyledons</taxon>
        <taxon>Gunneridae</taxon>
        <taxon>Pentapetalae</taxon>
        <taxon>rosids</taxon>
        <taxon>fabids</taxon>
        <taxon>Malpighiales</taxon>
        <taxon>Salicaceae</taxon>
        <taxon>Saliceae</taxon>
        <taxon>Populus</taxon>
    </lineage>
</organism>
<comment type="caution">
    <text evidence="9">The sequence shown here is derived from an EMBL/GenBank/DDBJ whole genome shotgun (WGS) entry which is preliminary data.</text>
</comment>